<dbReference type="InterPro" id="IPR002821">
    <property type="entry name" value="Hydantoinase_A"/>
</dbReference>
<feature type="domain" description="Hydantoinase/oxoprolinase N-terminal" evidence="2">
    <location>
        <begin position="4"/>
        <end position="175"/>
    </location>
</feature>
<gene>
    <name evidence="3" type="ORF">R9Z33_23990</name>
</gene>
<proteinExistence type="predicted"/>
<dbReference type="InterPro" id="IPR008040">
    <property type="entry name" value="Hydant_A_N"/>
</dbReference>
<sequence>MRSVGIEIGGTFTDLVSIGPEGVRVTKVPSTPAAPDAAAFDALAAAGLAPDAMDEFVHGSTVATNAVLERRGARLALLVTEGFRDVLLLARQDKLQLFNLRYRKPVPLVAREDSLDVPERMLADGSAARAFDAEGFAPRLAAFLAATQPGAVAICLLNAYANPAHEQALAALVRQLAPGLPVTASHEVTQEFREYERASTTALAAYVQPVLDAYLGRMETRLAEGGFTGAFSVMQSNGGRVPAAAMRRNAASALLSGPAAGVMGAVRQAGRSGVRDIITLDVGGTSADVALIADGRPELAREARVDGLVVQMPMLDITTVGAGGGSLAWMDEGGMLRVGPRSAGAVPGPACYGRGGTRPTLTDAQVIAGRIPAGKRLAGGLVMDGTAARAAYAPLAAQLGLSVEATAESVIRIAVAHVVAAVRLVSTERGRDPRDHVLVPYGGAGPLLAAAVAEELGMARVLVPPGAGVLSAYGLLAADHSLLAARTRRRTIAPGAAAEAMAAIAEMRAELEARFDAHGVTGARRLEVSLDMRLVGQAFEISVPLPDAALDEAALLAAFNAAHERIYRMPVDPRRAVEIVSYRVGLHVAREELPGLAGPPRLAGPVRGPLLIEDSTASLWVPPGWRAEEDAAGNLLLTRDA</sequence>
<name>A0ABZ0PIC1_9PROT</name>
<dbReference type="Pfam" id="PF05378">
    <property type="entry name" value="Hydant_A_N"/>
    <property type="match status" value="1"/>
</dbReference>
<dbReference type="InterPro" id="IPR045079">
    <property type="entry name" value="Oxoprolinase-like"/>
</dbReference>
<protein>
    <submittedName>
        <fullName evidence="3">Hydantoinase/oxoprolinase family protein</fullName>
    </submittedName>
</protein>
<dbReference type="PANTHER" id="PTHR11365">
    <property type="entry name" value="5-OXOPROLINASE RELATED"/>
    <property type="match status" value="1"/>
</dbReference>
<evidence type="ECO:0000259" key="1">
    <source>
        <dbReference type="Pfam" id="PF01968"/>
    </source>
</evidence>
<dbReference type="EMBL" id="CP137852">
    <property type="protein sequence ID" value="WPB85137.1"/>
    <property type="molecule type" value="Genomic_DNA"/>
</dbReference>
<evidence type="ECO:0000313" key="4">
    <source>
        <dbReference type="Proteomes" id="UP001305521"/>
    </source>
</evidence>
<dbReference type="Pfam" id="PF01968">
    <property type="entry name" value="Hydantoinase_A"/>
    <property type="match status" value="1"/>
</dbReference>
<accession>A0ABZ0PIC1</accession>
<evidence type="ECO:0000259" key="2">
    <source>
        <dbReference type="Pfam" id="PF05378"/>
    </source>
</evidence>
<evidence type="ECO:0000313" key="3">
    <source>
        <dbReference type="EMBL" id="WPB85137.1"/>
    </source>
</evidence>
<organism evidence="3 4">
    <name type="scientific">Sediminicoccus rosea</name>
    <dbReference type="NCBI Taxonomy" id="1225128"/>
    <lineage>
        <taxon>Bacteria</taxon>
        <taxon>Pseudomonadati</taxon>
        <taxon>Pseudomonadota</taxon>
        <taxon>Alphaproteobacteria</taxon>
        <taxon>Acetobacterales</taxon>
        <taxon>Roseomonadaceae</taxon>
        <taxon>Sediminicoccus</taxon>
    </lineage>
</organism>
<keyword evidence="4" id="KW-1185">Reference proteome</keyword>
<reference evidence="3 4" key="1">
    <citation type="submission" date="2023-11" db="EMBL/GenBank/DDBJ databases">
        <title>Arctic aerobic anoxygenic photoheterotroph Sediminicoccus rosea KRV36 adapts its photosynthesis to long days of polar summer.</title>
        <authorList>
            <person name="Tomasch J."/>
            <person name="Kopejtka K."/>
            <person name="Bily T."/>
            <person name="Gardiner A.T."/>
            <person name="Gardian Z."/>
            <person name="Shivaramu S."/>
            <person name="Koblizek M."/>
            <person name="Engelhardt F."/>
            <person name="Kaftan D."/>
        </authorList>
    </citation>
    <scope>NUCLEOTIDE SEQUENCE [LARGE SCALE GENOMIC DNA]</scope>
    <source>
        <strain evidence="3 4">R-30</strain>
    </source>
</reference>
<dbReference type="RefSeq" id="WP_318649103.1">
    <property type="nucleotide sequence ID" value="NZ_CP137852.1"/>
</dbReference>
<feature type="domain" description="Hydantoinase A/oxoprolinase" evidence="1">
    <location>
        <begin position="197"/>
        <end position="480"/>
    </location>
</feature>
<dbReference type="PANTHER" id="PTHR11365:SF23">
    <property type="entry name" value="HYPOTHETICAL 5-OXOPROLINASE (EUROFUNG)-RELATED"/>
    <property type="match status" value="1"/>
</dbReference>
<dbReference type="Proteomes" id="UP001305521">
    <property type="component" value="Chromosome"/>
</dbReference>